<protein>
    <submittedName>
        <fullName evidence="2">2-hydroxychromene-2-carboxylate isomerase family protein</fullName>
    </submittedName>
</protein>
<evidence type="ECO:0000256" key="1">
    <source>
        <dbReference type="SAM" id="MobiDB-lite"/>
    </source>
</evidence>
<dbReference type="AlphaFoldDB" id="A0A6J4J3Q7"/>
<dbReference type="GO" id="GO:0016853">
    <property type="term" value="F:isomerase activity"/>
    <property type="evidence" value="ECO:0007669"/>
    <property type="project" value="UniProtKB-KW"/>
</dbReference>
<feature type="region of interest" description="Disordered" evidence="1">
    <location>
        <begin position="1"/>
        <end position="170"/>
    </location>
</feature>
<proteinExistence type="predicted"/>
<feature type="non-terminal residue" evidence="2">
    <location>
        <position position="206"/>
    </location>
</feature>
<gene>
    <name evidence="2" type="ORF">AVDCRST_MAG08-3129</name>
</gene>
<reference evidence="2" key="1">
    <citation type="submission" date="2020-02" db="EMBL/GenBank/DDBJ databases">
        <authorList>
            <person name="Meier V. D."/>
        </authorList>
    </citation>
    <scope>NUCLEOTIDE SEQUENCE</scope>
    <source>
        <strain evidence="2">AVDCRST_MAG08</strain>
    </source>
</reference>
<name>A0A6J4J3Q7_9PROT</name>
<sequence>DRPSERGIPLRFRQPERLPGAPGDPGHRRAHRRGVPLRADPAGRRVQGDGQPLAGGGLRGHPQQAGIRAAGNRALHPPARADALRPQPVLPRQHLAAHARRRGGGDRRRPSPLRRGGLPPHVGGAQEDGRGRGGPRRARRLRPRRRPLLRARPGPGGEGPPGREYRGVGRARHLRLADILRRRRHLLRQGPAARRRGRHPRRRRAV</sequence>
<organism evidence="2">
    <name type="scientific">uncultured Acetobacteraceae bacterium</name>
    <dbReference type="NCBI Taxonomy" id="169975"/>
    <lineage>
        <taxon>Bacteria</taxon>
        <taxon>Pseudomonadati</taxon>
        <taxon>Pseudomonadota</taxon>
        <taxon>Alphaproteobacteria</taxon>
        <taxon>Acetobacterales</taxon>
        <taxon>Acetobacteraceae</taxon>
        <taxon>environmental samples</taxon>
    </lineage>
</organism>
<feature type="compositionally biased region" description="Basic residues" evidence="1">
    <location>
        <begin position="133"/>
        <end position="149"/>
    </location>
</feature>
<feature type="region of interest" description="Disordered" evidence="1">
    <location>
        <begin position="183"/>
        <end position="206"/>
    </location>
</feature>
<evidence type="ECO:0000313" key="2">
    <source>
        <dbReference type="EMBL" id="CAA9269740.1"/>
    </source>
</evidence>
<accession>A0A6J4J3Q7</accession>
<dbReference type="EMBL" id="CADCTG010000233">
    <property type="protein sequence ID" value="CAA9269740.1"/>
    <property type="molecule type" value="Genomic_DNA"/>
</dbReference>
<keyword evidence="2" id="KW-0413">Isomerase</keyword>
<feature type="non-terminal residue" evidence="2">
    <location>
        <position position="1"/>
    </location>
</feature>